<dbReference type="Gramene" id="OE9A080717T1">
    <property type="protein sequence ID" value="OE9A080717C1"/>
    <property type="gene ID" value="OE9A080717"/>
</dbReference>
<dbReference type="InterPro" id="IPR011989">
    <property type="entry name" value="ARM-like"/>
</dbReference>
<comment type="caution">
    <text evidence="2">The sequence shown here is derived from an EMBL/GenBank/DDBJ whole genome shotgun (WGS) entry which is preliminary data.</text>
</comment>
<keyword evidence="3" id="KW-1185">Reference proteome</keyword>
<dbReference type="GO" id="GO:0031267">
    <property type="term" value="F:small GTPase binding"/>
    <property type="evidence" value="ECO:0007669"/>
    <property type="project" value="InterPro"/>
</dbReference>
<protein>
    <submittedName>
        <fullName evidence="2">Exportin-2</fullName>
    </submittedName>
</protein>
<proteinExistence type="predicted"/>
<gene>
    <name evidence="2" type="ORF">OLEA9_A080717</name>
</gene>
<dbReference type="Pfam" id="PF03378">
    <property type="entry name" value="CAS_CSE1"/>
    <property type="match status" value="1"/>
</dbReference>
<dbReference type="Gene3D" id="1.25.10.10">
    <property type="entry name" value="Leucine-rich Repeat Variant"/>
    <property type="match status" value="1"/>
</dbReference>
<dbReference type="InterPro" id="IPR016024">
    <property type="entry name" value="ARM-type_fold"/>
</dbReference>
<dbReference type="Proteomes" id="UP000594638">
    <property type="component" value="Unassembled WGS sequence"/>
</dbReference>
<dbReference type="OrthoDB" id="3268246at2759"/>
<dbReference type="EMBL" id="CACTIH010009808">
    <property type="protein sequence ID" value="CAA3033055.1"/>
    <property type="molecule type" value="Genomic_DNA"/>
</dbReference>
<reference evidence="2 3" key="1">
    <citation type="submission" date="2019-12" db="EMBL/GenBank/DDBJ databases">
        <authorList>
            <person name="Alioto T."/>
            <person name="Alioto T."/>
            <person name="Gomez Garrido J."/>
        </authorList>
    </citation>
    <scope>NUCLEOTIDE SEQUENCE [LARGE SCALE GENOMIC DNA]</scope>
</reference>
<evidence type="ECO:0000313" key="3">
    <source>
        <dbReference type="Proteomes" id="UP000594638"/>
    </source>
</evidence>
<sequence length="154" mass="17148">MFGMVIEKLYLADVKKVTGPLERKICICGLIKIISQLPLIENGSYNHLWAPLLLVLMEMFELPQDIPQEDDDHFADITESLDFQAQYSKLNYATRPRADPTKDIGDMKAMLAASLASLSTKLPGFVPKAIQENLDQGVVTCLMNYCRAANVTIA</sequence>
<organism evidence="2 3">
    <name type="scientific">Olea europaea subsp. europaea</name>
    <dbReference type="NCBI Taxonomy" id="158383"/>
    <lineage>
        <taxon>Eukaryota</taxon>
        <taxon>Viridiplantae</taxon>
        <taxon>Streptophyta</taxon>
        <taxon>Embryophyta</taxon>
        <taxon>Tracheophyta</taxon>
        <taxon>Spermatophyta</taxon>
        <taxon>Magnoliopsida</taxon>
        <taxon>eudicotyledons</taxon>
        <taxon>Gunneridae</taxon>
        <taxon>Pentapetalae</taxon>
        <taxon>asterids</taxon>
        <taxon>lamiids</taxon>
        <taxon>Lamiales</taxon>
        <taxon>Oleaceae</taxon>
        <taxon>Oleeae</taxon>
        <taxon>Olea</taxon>
    </lineage>
</organism>
<dbReference type="AlphaFoldDB" id="A0A8S0VPN0"/>
<accession>A0A8S0VPN0</accession>
<evidence type="ECO:0000259" key="1">
    <source>
        <dbReference type="Pfam" id="PF03378"/>
    </source>
</evidence>
<dbReference type="InterPro" id="IPR005043">
    <property type="entry name" value="XPO2_C"/>
</dbReference>
<feature type="domain" description="Exportin-2 C-terminal" evidence="1">
    <location>
        <begin position="1"/>
        <end position="145"/>
    </location>
</feature>
<evidence type="ECO:0000313" key="2">
    <source>
        <dbReference type="EMBL" id="CAA3033055.1"/>
    </source>
</evidence>
<name>A0A8S0VPN0_OLEEU</name>
<dbReference type="SUPFAM" id="SSF48371">
    <property type="entry name" value="ARM repeat"/>
    <property type="match status" value="1"/>
</dbReference>